<dbReference type="RefSeq" id="XP_065661686.1">
    <property type="nucleotide sequence ID" value="XM_065805614.1"/>
</dbReference>
<protein>
    <submittedName>
        <fullName evidence="3">Uncharacterized protein LOC136084760</fullName>
    </submittedName>
</protein>
<accession>A0ABM4CIW9</accession>
<keyword evidence="1" id="KW-0472">Membrane</keyword>
<dbReference type="Proteomes" id="UP001652625">
    <property type="component" value="Chromosome 09"/>
</dbReference>
<reference evidence="3" key="1">
    <citation type="submission" date="2025-08" db="UniProtKB">
        <authorList>
            <consortium name="RefSeq"/>
        </authorList>
    </citation>
    <scope>IDENTIFICATION</scope>
</reference>
<keyword evidence="2" id="KW-1185">Reference proteome</keyword>
<evidence type="ECO:0000313" key="3">
    <source>
        <dbReference type="RefSeq" id="XP_065661686.1"/>
    </source>
</evidence>
<name>A0ABM4CIW9_HYDVU</name>
<organism evidence="2 3">
    <name type="scientific">Hydra vulgaris</name>
    <name type="common">Hydra</name>
    <name type="synonym">Hydra attenuata</name>
    <dbReference type="NCBI Taxonomy" id="6087"/>
    <lineage>
        <taxon>Eukaryota</taxon>
        <taxon>Metazoa</taxon>
        <taxon>Cnidaria</taxon>
        <taxon>Hydrozoa</taxon>
        <taxon>Hydroidolina</taxon>
        <taxon>Anthoathecata</taxon>
        <taxon>Aplanulata</taxon>
        <taxon>Hydridae</taxon>
        <taxon>Hydra</taxon>
    </lineage>
</organism>
<proteinExistence type="predicted"/>
<gene>
    <name evidence="3" type="primary">LOC136084760</name>
</gene>
<evidence type="ECO:0000313" key="2">
    <source>
        <dbReference type="Proteomes" id="UP001652625"/>
    </source>
</evidence>
<keyword evidence="1" id="KW-0812">Transmembrane</keyword>
<evidence type="ECO:0000256" key="1">
    <source>
        <dbReference type="SAM" id="Phobius"/>
    </source>
</evidence>
<sequence>MLIIILLKMILPTIILSLSFQPLIQYLQNLLMKLLVKRAFVISEVREMLTTIKTLTYDFDDASEEISDLHKKPSNNLGTLIRARKKEKGLPVRAQKTNTTYQYYIPNNLTKVVEIPSLKKKISPIWKKKDLLLSLCSIKVDYAVHEAPIQEFVITDDILAGRSFFTALIDSTIIEKFLTDGDNQKVTSSPILKAKDLEDLSNIENVLSGDDNMKVTSSHKLETKDIEDILNDRMLSDSVIQYFQNLIIKVYPSANGLEDPILRQK</sequence>
<keyword evidence="1" id="KW-1133">Transmembrane helix</keyword>
<feature type="transmembrane region" description="Helical" evidence="1">
    <location>
        <begin position="6"/>
        <end position="27"/>
    </location>
</feature>
<dbReference type="GeneID" id="136084760"/>